<dbReference type="Proteomes" id="UP001590951">
    <property type="component" value="Unassembled WGS sequence"/>
</dbReference>
<proteinExistence type="predicted"/>
<dbReference type="Gene3D" id="1.10.10.60">
    <property type="entry name" value="Homeodomain-like"/>
    <property type="match status" value="1"/>
</dbReference>
<evidence type="ECO:0000313" key="3">
    <source>
        <dbReference type="EMBL" id="KAL2043667.1"/>
    </source>
</evidence>
<comment type="caution">
    <text evidence="3">The sequence shown here is derived from an EMBL/GenBank/DDBJ whole genome shotgun (WGS) entry which is preliminary data.</text>
</comment>
<accession>A0ABR4AGG0</accession>
<gene>
    <name evidence="3" type="ORF">ABVK25_012559</name>
</gene>
<dbReference type="InterPro" id="IPR009057">
    <property type="entry name" value="Homeodomain-like_sf"/>
</dbReference>
<dbReference type="InterPro" id="IPR007889">
    <property type="entry name" value="HTH_Psq"/>
</dbReference>
<feature type="region of interest" description="Disordered" evidence="1">
    <location>
        <begin position="51"/>
        <end position="77"/>
    </location>
</feature>
<feature type="compositionally biased region" description="Basic and acidic residues" evidence="1">
    <location>
        <begin position="53"/>
        <end position="76"/>
    </location>
</feature>
<keyword evidence="4" id="KW-1185">Reference proteome</keyword>
<name>A0ABR4AGG0_9LECA</name>
<feature type="domain" description="HTH psq-type" evidence="2">
    <location>
        <begin position="35"/>
        <end position="62"/>
    </location>
</feature>
<evidence type="ECO:0000259" key="2">
    <source>
        <dbReference type="Pfam" id="PF05225"/>
    </source>
</evidence>
<protein>
    <recommendedName>
        <fullName evidence="2">HTH psq-type domain-containing protein</fullName>
    </recommendedName>
</protein>
<dbReference type="EMBL" id="JBHFEH010000263">
    <property type="protein sequence ID" value="KAL2043667.1"/>
    <property type="molecule type" value="Genomic_DNA"/>
</dbReference>
<dbReference type="Pfam" id="PF05225">
    <property type="entry name" value="HTH_psq"/>
    <property type="match status" value="1"/>
</dbReference>
<evidence type="ECO:0000256" key="1">
    <source>
        <dbReference type="SAM" id="MobiDB-lite"/>
    </source>
</evidence>
<organism evidence="3 4">
    <name type="scientific">Lepraria finkii</name>
    <dbReference type="NCBI Taxonomy" id="1340010"/>
    <lineage>
        <taxon>Eukaryota</taxon>
        <taxon>Fungi</taxon>
        <taxon>Dikarya</taxon>
        <taxon>Ascomycota</taxon>
        <taxon>Pezizomycotina</taxon>
        <taxon>Lecanoromycetes</taxon>
        <taxon>OSLEUM clade</taxon>
        <taxon>Lecanoromycetidae</taxon>
        <taxon>Lecanorales</taxon>
        <taxon>Lecanorineae</taxon>
        <taxon>Stereocaulaceae</taxon>
        <taxon>Lepraria</taxon>
    </lineage>
</organism>
<dbReference type="SUPFAM" id="SSF46689">
    <property type="entry name" value="Homeodomain-like"/>
    <property type="match status" value="1"/>
</dbReference>
<evidence type="ECO:0000313" key="4">
    <source>
        <dbReference type="Proteomes" id="UP001590951"/>
    </source>
</evidence>
<sequence length="89" mass="10148">MPKAFKNLSQNDLEEGELPLLERVAIAHANWLNAEGTLSIRKAARQCGIPKSTLEDRIHKKTTKAEEGQKRQRLTPEEEESLATWILRL</sequence>
<reference evidence="3 4" key="1">
    <citation type="submission" date="2024-09" db="EMBL/GenBank/DDBJ databases">
        <title>Rethinking Asexuality: The Enigmatic Case of Functional Sexual Genes in Lepraria (Stereocaulaceae).</title>
        <authorList>
            <person name="Doellman M."/>
            <person name="Sun Y."/>
            <person name="Barcenas-Pena A."/>
            <person name="Lumbsch H.T."/>
            <person name="Grewe F."/>
        </authorList>
    </citation>
    <scope>NUCLEOTIDE SEQUENCE [LARGE SCALE GENOMIC DNA]</scope>
    <source>
        <strain evidence="3 4">Grewe 0041</strain>
    </source>
</reference>